<evidence type="ECO:0000313" key="4">
    <source>
        <dbReference type="WBParaSite" id="ECPE_0000064201-mRNA-1"/>
    </source>
</evidence>
<dbReference type="EMBL" id="UZAN01002429">
    <property type="protein sequence ID" value="VDP26026.1"/>
    <property type="molecule type" value="Genomic_DNA"/>
</dbReference>
<reference evidence="4" key="1">
    <citation type="submission" date="2016-06" db="UniProtKB">
        <authorList>
            <consortium name="WormBaseParasite"/>
        </authorList>
    </citation>
    <scope>IDENTIFICATION</scope>
</reference>
<feature type="compositionally biased region" description="Polar residues" evidence="1">
    <location>
        <begin position="45"/>
        <end position="61"/>
    </location>
</feature>
<feature type="region of interest" description="Disordered" evidence="1">
    <location>
        <begin position="1"/>
        <end position="72"/>
    </location>
</feature>
<gene>
    <name evidence="2" type="ORF">ECPE_LOCUS641</name>
</gene>
<keyword evidence="3" id="KW-1185">Reference proteome</keyword>
<dbReference type="WBParaSite" id="ECPE_0000064201-mRNA-1">
    <property type="protein sequence ID" value="ECPE_0000064201-mRNA-1"/>
    <property type="gene ID" value="ECPE_0000064201"/>
</dbReference>
<feature type="region of interest" description="Disordered" evidence="1">
    <location>
        <begin position="121"/>
        <end position="161"/>
    </location>
</feature>
<sequence>MSDKQTDAHGPQESCPSVPQPNKPVTTPSPPPPRPEVDIFPLMKGQSNSLPLHTVSHSPSPTAGIGSAVGPSSAQKVAQLEAELRALEARPGLARPEELDRLRVEIQFQRRLADRESLRRYRQDEPAVSLVRPRTDVSPAPHSGGPQSHANHSIWEEKRSQAERELEATYVLD</sequence>
<protein>
    <submittedName>
        <fullName evidence="4">Pleckstrin homology like domain family B member 2</fullName>
    </submittedName>
</protein>
<evidence type="ECO:0000256" key="1">
    <source>
        <dbReference type="SAM" id="MobiDB-lite"/>
    </source>
</evidence>
<name>A0A183A107_9TREM</name>
<dbReference type="Proteomes" id="UP000272942">
    <property type="component" value="Unassembled WGS sequence"/>
</dbReference>
<dbReference type="AlphaFoldDB" id="A0A183A107"/>
<feature type="compositionally biased region" description="Pro residues" evidence="1">
    <location>
        <begin position="18"/>
        <end position="34"/>
    </location>
</feature>
<evidence type="ECO:0000313" key="3">
    <source>
        <dbReference type="Proteomes" id="UP000272942"/>
    </source>
</evidence>
<proteinExistence type="predicted"/>
<reference evidence="2 3" key="2">
    <citation type="submission" date="2018-11" db="EMBL/GenBank/DDBJ databases">
        <authorList>
            <consortium name="Pathogen Informatics"/>
        </authorList>
    </citation>
    <scope>NUCLEOTIDE SEQUENCE [LARGE SCALE GENOMIC DNA]</scope>
    <source>
        <strain evidence="2 3">Egypt</strain>
    </source>
</reference>
<accession>A0A183A107</accession>
<organism evidence="4">
    <name type="scientific">Echinostoma caproni</name>
    <dbReference type="NCBI Taxonomy" id="27848"/>
    <lineage>
        <taxon>Eukaryota</taxon>
        <taxon>Metazoa</taxon>
        <taxon>Spiralia</taxon>
        <taxon>Lophotrochozoa</taxon>
        <taxon>Platyhelminthes</taxon>
        <taxon>Trematoda</taxon>
        <taxon>Digenea</taxon>
        <taxon>Plagiorchiida</taxon>
        <taxon>Echinostomata</taxon>
        <taxon>Echinostomatoidea</taxon>
        <taxon>Echinostomatidae</taxon>
        <taxon>Echinostoma</taxon>
    </lineage>
</organism>
<evidence type="ECO:0000313" key="2">
    <source>
        <dbReference type="EMBL" id="VDP26026.1"/>
    </source>
</evidence>